<name>A0A8T0GVI9_CERPU</name>
<evidence type="ECO:0000256" key="3">
    <source>
        <dbReference type="ARBA" id="ARBA00022801"/>
    </source>
</evidence>
<dbReference type="CDD" id="cd18787">
    <property type="entry name" value="SF2_C_DEAD"/>
    <property type="match status" value="1"/>
</dbReference>
<evidence type="ECO:0000313" key="10">
    <source>
        <dbReference type="EMBL" id="KAG0560932.1"/>
    </source>
</evidence>
<evidence type="ECO:0000256" key="4">
    <source>
        <dbReference type="ARBA" id="ARBA00022806"/>
    </source>
</evidence>
<dbReference type="InterPro" id="IPR014001">
    <property type="entry name" value="Helicase_ATP-bd"/>
</dbReference>
<dbReference type="SMART" id="SM00490">
    <property type="entry name" value="HELICc"/>
    <property type="match status" value="1"/>
</dbReference>
<keyword evidence="11" id="KW-1185">Reference proteome</keyword>
<dbReference type="PROSITE" id="PS51194">
    <property type="entry name" value="HELICASE_CTER"/>
    <property type="match status" value="1"/>
</dbReference>
<proteinExistence type="predicted"/>
<keyword evidence="2" id="KW-0547">Nucleotide-binding</keyword>
<dbReference type="GO" id="GO:0016787">
    <property type="term" value="F:hydrolase activity"/>
    <property type="evidence" value="ECO:0007669"/>
    <property type="project" value="UniProtKB-KW"/>
</dbReference>
<evidence type="ECO:0000313" key="11">
    <source>
        <dbReference type="Proteomes" id="UP000822688"/>
    </source>
</evidence>
<evidence type="ECO:0000259" key="9">
    <source>
        <dbReference type="PROSITE" id="PS51195"/>
    </source>
</evidence>
<dbReference type="GO" id="GO:0003676">
    <property type="term" value="F:nucleic acid binding"/>
    <property type="evidence" value="ECO:0007669"/>
    <property type="project" value="InterPro"/>
</dbReference>
<dbReference type="EMBL" id="CM026430">
    <property type="protein sequence ID" value="KAG0560932.1"/>
    <property type="molecule type" value="Genomic_DNA"/>
</dbReference>
<dbReference type="Pfam" id="PF00270">
    <property type="entry name" value="DEAD"/>
    <property type="match status" value="1"/>
</dbReference>
<evidence type="ECO:0000256" key="1">
    <source>
        <dbReference type="ARBA" id="ARBA00012552"/>
    </source>
</evidence>
<dbReference type="GO" id="GO:0003724">
    <property type="term" value="F:RNA helicase activity"/>
    <property type="evidence" value="ECO:0007669"/>
    <property type="project" value="UniProtKB-EC"/>
</dbReference>
<organism evidence="10 11">
    <name type="scientific">Ceratodon purpureus</name>
    <name type="common">Fire moss</name>
    <name type="synonym">Dicranum purpureum</name>
    <dbReference type="NCBI Taxonomy" id="3225"/>
    <lineage>
        <taxon>Eukaryota</taxon>
        <taxon>Viridiplantae</taxon>
        <taxon>Streptophyta</taxon>
        <taxon>Embryophyta</taxon>
        <taxon>Bryophyta</taxon>
        <taxon>Bryophytina</taxon>
        <taxon>Bryopsida</taxon>
        <taxon>Dicranidae</taxon>
        <taxon>Pseudoditrichales</taxon>
        <taxon>Ditrichaceae</taxon>
        <taxon>Ceratodon</taxon>
    </lineage>
</organism>
<dbReference type="InterPro" id="IPR014014">
    <property type="entry name" value="RNA_helicase_DEAD_Q_motif"/>
</dbReference>
<dbReference type="InterPro" id="IPR011545">
    <property type="entry name" value="DEAD/DEAH_box_helicase_dom"/>
</dbReference>
<dbReference type="CDD" id="cd17963">
    <property type="entry name" value="DEADc_DDX19_DDX25"/>
    <property type="match status" value="1"/>
</dbReference>
<sequence>MLQVVADDTPYTSALSFEDLNLSPELLQGLYSEMKFEKPSKIQAATLPMIVTPPYKNLIAQAHNGSGKTTCFVLGMLSRVDPQLKAPQALCVCPTRELVIQNEEVVTRMGKYTGITTACTASAETSSHLYPSRREKIVDQIVIGTPGTLKRWMTKDKALDTRNIKILVFDEADQMLDQDGFQDDSIRLWRDIVRSGGKCQVLLFSATFSEKVKNFSLKTIPGANYIFVEKEQLSLDVIRQYQVVCPDARSKINVLKDRIFPAAEKLGQSIIFVRTRGSASELHKRLEADGHKCTSIQGGLTHEERDRVIKEFRAGETKILIATDVLARGFDQAQVCCVITRFNH</sequence>
<dbReference type="GO" id="GO:0005524">
    <property type="term" value="F:ATP binding"/>
    <property type="evidence" value="ECO:0007669"/>
    <property type="project" value="UniProtKB-KW"/>
</dbReference>
<feature type="domain" description="Helicase ATP-binding" evidence="7">
    <location>
        <begin position="49"/>
        <end position="226"/>
    </location>
</feature>
<evidence type="ECO:0000256" key="6">
    <source>
        <dbReference type="PROSITE-ProRule" id="PRU00552"/>
    </source>
</evidence>
<dbReference type="AlphaFoldDB" id="A0A8T0GVI9"/>
<dbReference type="InterPro" id="IPR001650">
    <property type="entry name" value="Helicase_C-like"/>
</dbReference>
<evidence type="ECO:0000259" key="7">
    <source>
        <dbReference type="PROSITE" id="PS51192"/>
    </source>
</evidence>
<evidence type="ECO:0000256" key="5">
    <source>
        <dbReference type="ARBA" id="ARBA00022840"/>
    </source>
</evidence>
<dbReference type="PANTHER" id="PTHR47958">
    <property type="entry name" value="ATP-DEPENDENT RNA HELICASE DBP3"/>
    <property type="match status" value="1"/>
</dbReference>
<feature type="short sequence motif" description="Q motif" evidence="6">
    <location>
        <begin position="15"/>
        <end position="44"/>
    </location>
</feature>
<dbReference type="Proteomes" id="UP000822688">
    <property type="component" value="Chromosome 9"/>
</dbReference>
<keyword evidence="4" id="KW-0347">Helicase</keyword>
<comment type="caution">
    <text evidence="10">The sequence shown here is derived from an EMBL/GenBank/DDBJ whole genome shotgun (WGS) entry which is preliminary data.</text>
</comment>
<dbReference type="SUPFAM" id="SSF52540">
    <property type="entry name" value="P-loop containing nucleoside triphosphate hydrolases"/>
    <property type="match status" value="2"/>
</dbReference>
<evidence type="ECO:0000256" key="2">
    <source>
        <dbReference type="ARBA" id="ARBA00022741"/>
    </source>
</evidence>
<dbReference type="Pfam" id="PF00271">
    <property type="entry name" value="Helicase_C"/>
    <property type="match status" value="1"/>
</dbReference>
<keyword evidence="3" id="KW-0378">Hydrolase</keyword>
<dbReference type="SMART" id="SM00487">
    <property type="entry name" value="DEXDc"/>
    <property type="match status" value="1"/>
</dbReference>
<dbReference type="EC" id="3.6.4.13" evidence="1"/>
<protein>
    <recommendedName>
        <fullName evidence="1">RNA helicase</fullName>
        <ecNumber evidence="1">3.6.4.13</ecNumber>
    </recommendedName>
</protein>
<dbReference type="PROSITE" id="PS51195">
    <property type="entry name" value="Q_MOTIF"/>
    <property type="match status" value="1"/>
</dbReference>
<reference evidence="10" key="1">
    <citation type="submission" date="2020-06" db="EMBL/GenBank/DDBJ databases">
        <title>WGS assembly of Ceratodon purpureus strain R40.</title>
        <authorList>
            <person name="Carey S.B."/>
            <person name="Jenkins J."/>
            <person name="Shu S."/>
            <person name="Lovell J.T."/>
            <person name="Sreedasyam A."/>
            <person name="Maumus F."/>
            <person name="Tiley G.P."/>
            <person name="Fernandez-Pozo N."/>
            <person name="Barry K."/>
            <person name="Chen C."/>
            <person name="Wang M."/>
            <person name="Lipzen A."/>
            <person name="Daum C."/>
            <person name="Saski C.A."/>
            <person name="Payton A.C."/>
            <person name="Mcbreen J.C."/>
            <person name="Conrad R.E."/>
            <person name="Kollar L.M."/>
            <person name="Olsson S."/>
            <person name="Huttunen S."/>
            <person name="Landis J.B."/>
            <person name="Wickett N.J."/>
            <person name="Johnson M.G."/>
            <person name="Rensing S.A."/>
            <person name="Grimwood J."/>
            <person name="Schmutz J."/>
            <person name="Mcdaniel S.F."/>
        </authorList>
    </citation>
    <scope>NUCLEOTIDE SEQUENCE</scope>
    <source>
        <strain evidence="10">R40</strain>
    </source>
</reference>
<gene>
    <name evidence="10" type="ORF">KC19_9G025700</name>
</gene>
<dbReference type="PROSITE" id="PS51192">
    <property type="entry name" value="HELICASE_ATP_BIND_1"/>
    <property type="match status" value="1"/>
</dbReference>
<keyword evidence="5" id="KW-0067">ATP-binding</keyword>
<feature type="domain" description="DEAD-box RNA helicase Q" evidence="9">
    <location>
        <begin position="15"/>
        <end position="44"/>
    </location>
</feature>
<evidence type="ECO:0000259" key="8">
    <source>
        <dbReference type="PROSITE" id="PS51194"/>
    </source>
</evidence>
<accession>A0A8T0GVI9</accession>
<dbReference type="Gene3D" id="3.40.50.300">
    <property type="entry name" value="P-loop containing nucleotide triphosphate hydrolases"/>
    <property type="match status" value="2"/>
</dbReference>
<feature type="domain" description="Helicase C-terminal" evidence="8">
    <location>
        <begin position="254"/>
        <end position="344"/>
    </location>
</feature>
<dbReference type="InterPro" id="IPR027417">
    <property type="entry name" value="P-loop_NTPase"/>
</dbReference>